<comment type="function">
    <text evidence="16">Glucanases play a role in cell expansion during growth, in cell-cell fusion during mating, and in spore release during sporulation. This enzyme may be involved in beta-glucan degradation. Active on laminarin and lichenan.</text>
</comment>
<keyword evidence="15" id="KW-0624">Polysaccharide degradation</keyword>
<sequence length="288" mass="30796">MKFFTAAVAMLAAHVSANGVCYDPNHASNGIMNADTVRQDMNVIRDQGFNAVRTYISKLGDTNLGLAITKCNLTAALGVPYPQSDYVEQMDAALTAANSGGVGYIFVGNENLAGAGTVPKDMISLIKSIKSLVPSTVKVGTVQRNTEVINSAGITGWAELIAVSDVLGVNVHPYFDPDTTANNAIDVLDSQWKVMEATSYATKLVLTETGWPSDGTLSKNSGSVAGQETFFSDYKVWSKTKSETFYFQIFDTPYKVNTYEKSYGLLMSDSTPKFNIAAASQSAGQVSP</sequence>
<dbReference type="Gene3D" id="3.20.20.80">
    <property type="entry name" value="Glycosidases"/>
    <property type="match status" value="1"/>
</dbReference>
<evidence type="ECO:0000256" key="3">
    <source>
        <dbReference type="ARBA" id="ARBA00004236"/>
    </source>
</evidence>
<evidence type="ECO:0000256" key="20">
    <source>
        <dbReference type="SAM" id="SignalP"/>
    </source>
</evidence>
<evidence type="ECO:0000256" key="18">
    <source>
        <dbReference type="ARBA" id="ARBA00043078"/>
    </source>
</evidence>
<evidence type="ECO:0000313" key="21">
    <source>
        <dbReference type="EMBL" id="GMF17436.1"/>
    </source>
</evidence>
<comment type="similarity">
    <text evidence="4 19">Belongs to the glycosyl hydrolase 17 family.</text>
</comment>
<dbReference type="GO" id="GO:0005886">
    <property type="term" value="C:plasma membrane"/>
    <property type="evidence" value="ECO:0007669"/>
    <property type="project" value="UniProtKB-SubCell"/>
</dbReference>
<evidence type="ECO:0000256" key="19">
    <source>
        <dbReference type="RuleBase" id="RU004335"/>
    </source>
</evidence>
<evidence type="ECO:0000256" key="7">
    <source>
        <dbReference type="ARBA" id="ARBA00022512"/>
    </source>
</evidence>
<protein>
    <recommendedName>
        <fullName evidence="5">glucan endo-1,3-beta-D-glucosidase</fullName>
        <ecNumber evidence="5">3.2.1.39</ecNumber>
    </recommendedName>
    <alternativeName>
        <fullName evidence="18">Endo-1,3-beta-glucanase btgC</fullName>
    </alternativeName>
    <alternativeName>
        <fullName evidence="17">Laminarinase btgC</fullName>
    </alternativeName>
</protein>
<keyword evidence="12" id="KW-0325">Glycoprotein</keyword>
<evidence type="ECO:0000256" key="4">
    <source>
        <dbReference type="ARBA" id="ARBA00008773"/>
    </source>
</evidence>
<comment type="subcellular location">
    <subcellularLocation>
        <location evidence="3">Cell membrane</location>
    </subcellularLocation>
    <subcellularLocation>
        <location evidence="2">Secreted</location>
        <location evidence="2">Cell wall</location>
    </subcellularLocation>
</comment>
<dbReference type="SUPFAM" id="SSF51445">
    <property type="entry name" value="(Trans)glycosidases"/>
    <property type="match status" value="1"/>
</dbReference>
<evidence type="ECO:0000256" key="9">
    <source>
        <dbReference type="ARBA" id="ARBA00022729"/>
    </source>
</evidence>
<feature type="chain" id="PRO_5040824589" description="glucan endo-1,3-beta-D-glucosidase" evidence="20">
    <location>
        <begin position="18"/>
        <end position="288"/>
    </location>
</feature>
<comment type="caution">
    <text evidence="21">The sequence shown here is derived from an EMBL/GenBank/DDBJ whole genome shotgun (WGS) entry which is preliminary data.</text>
</comment>
<keyword evidence="6" id="KW-1003">Cell membrane</keyword>
<dbReference type="EC" id="3.2.1.39" evidence="5"/>
<evidence type="ECO:0000256" key="15">
    <source>
        <dbReference type="ARBA" id="ARBA00023326"/>
    </source>
</evidence>
<keyword evidence="9 20" id="KW-0732">Signal</keyword>
<evidence type="ECO:0000256" key="17">
    <source>
        <dbReference type="ARBA" id="ARBA00042373"/>
    </source>
</evidence>
<dbReference type="InterPro" id="IPR017853">
    <property type="entry name" value="GH"/>
</dbReference>
<evidence type="ECO:0000256" key="6">
    <source>
        <dbReference type="ARBA" id="ARBA00022475"/>
    </source>
</evidence>
<dbReference type="InterPro" id="IPR050732">
    <property type="entry name" value="Beta-glucan_modifiers"/>
</dbReference>
<evidence type="ECO:0000256" key="2">
    <source>
        <dbReference type="ARBA" id="ARBA00004191"/>
    </source>
</evidence>
<dbReference type="OrthoDB" id="77201at2759"/>
<reference evidence="21" key="1">
    <citation type="submission" date="2023-04" db="EMBL/GenBank/DDBJ databases">
        <title>Phytophthora fragariaefolia NBRC 109709.</title>
        <authorList>
            <person name="Ichikawa N."/>
            <person name="Sato H."/>
            <person name="Tonouchi N."/>
        </authorList>
    </citation>
    <scope>NUCLEOTIDE SEQUENCE</scope>
    <source>
        <strain evidence="21">NBRC 109709</strain>
    </source>
</reference>
<keyword evidence="7" id="KW-0134">Cell wall</keyword>
<evidence type="ECO:0000256" key="14">
    <source>
        <dbReference type="ARBA" id="ARBA00023316"/>
    </source>
</evidence>
<evidence type="ECO:0000313" key="22">
    <source>
        <dbReference type="Proteomes" id="UP001165121"/>
    </source>
</evidence>
<keyword evidence="14" id="KW-0961">Cell wall biogenesis/degradation</keyword>
<name>A0A9W6TPW3_9STRA</name>
<organism evidence="21 22">
    <name type="scientific">Phytophthora fragariaefolia</name>
    <dbReference type="NCBI Taxonomy" id="1490495"/>
    <lineage>
        <taxon>Eukaryota</taxon>
        <taxon>Sar</taxon>
        <taxon>Stramenopiles</taxon>
        <taxon>Oomycota</taxon>
        <taxon>Peronosporomycetes</taxon>
        <taxon>Peronosporales</taxon>
        <taxon>Peronosporaceae</taxon>
        <taxon>Phytophthora</taxon>
    </lineage>
</organism>
<keyword evidence="10" id="KW-0378">Hydrolase</keyword>
<dbReference type="EMBL" id="BSXT01000092">
    <property type="protein sequence ID" value="GMF17436.1"/>
    <property type="molecule type" value="Genomic_DNA"/>
</dbReference>
<feature type="signal peptide" evidence="20">
    <location>
        <begin position="1"/>
        <end position="17"/>
    </location>
</feature>
<evidence type="ECO:0000256" key="13">
    <source>
        <dbReference type="ARBA" id="ARBA00023277"/>
    </source>
</evidence>
<gene>
    <name evidence="21" type="ORF">Pfra01_000122300</name>
</gene>
<keyword evidence="13" id="KW-0119">Carbohydrate metabolism</keyword>
<evidence type="ECO:0000256" key="1">
    <source>
        <dbReference type="ARBA" id="ARBA00000382"/>
    </source>
</evidence>
<dbReference type="GO" id="GO:0000272">
    <property type="term" value="P:polysaccharide catabolic process"/>
    <property type="evidence" value="ECO:0007669"/>
    <property type="project" value="UniProtKB-KW"/>
</dbReference>
<dbReference type="PANTHER" id="PTHR16631:SF17">
    <property type="entry name" value="GLUCAN ENDO-1,3-BETA-GLUCOSIDASE BTGC"/>
    <property type="match status" value="1"/>
</dbReference>
<dbReference type="GO" id="GO:0071555">
    <property type="term" value="P:cell wall organization"/>
    <property type="evidence" value="ECO:0007669"/>
    <property type="project" value="UniProtKB-KW"/>
</dbReference>
<dbReference type="AlphaFoldDB" id="A0A9W6TPW3"/>
<evidence type="ECO:0000256" key="11">
    <source>
        <dbReference type="ARBA" id="ARBA00023136"/>
    </source>
</evidence>
<accession>A0A9W6TPW3</accession>
<dbReference type="GO" id="GO:0042973">
    <property type="term" value="F:glucan endo-1,3-beta-D-glucosidase activity"/>
    <property type="evidence" value="ECO:0007669"/>
    <property type="project" value="UniProtKB-EC"/>
</dbReference>
<evidence type="ECO:0000256" key="16">
    <source>
        <dbReference type="ARBA" id="ARBA00037649"/>
    </source>
</evidence>
<dbReference type="InterPro" id="IPR000490">
    <property type="entry name" value="Glyco_hydro_17"/>
</dbReference>
<dbReference type="Proteomes" id="UP001165121">
    <property type="component" value="Unassembled WGS sequence"/>
</dbReference>
<comment type="catalytic activity">
    <reaction evidence="1">
        <text>Hydrolysis of (1-&gt;3)-beta-D-glucosidic linkages in (1-&gt;3)-beta-D-glucans.</text>
        <dbReference type="EC" id="3.2.1.39"/>
    </reaction>
</comment>
<dbReference type="PANTHER" id="PTHR16631">
    <property type="entry name" value="GLUCAN 1,3-BETA-GLUCOSIDASE"/>
    <property type="match status" value="1"/>
</dbReference>
<dbReference type="Pfam" id="PF00332">
    <property type="entry name" value="Glyco_hydro_17"/>
    <property type="match status" value="1"/>
</dbReference>
<evidence type="ECO:0000256" key="5">
    <source>
        <dbReference type="ARBA" id="ARBA00012780"/>
    </source>
</evidence>
<evidence type="ECO:0000256" key="10">
    <source>
        <dbReference type="ARBA" id="ARBA00022801"/>
    </source>
</evidence>
<keyword evidence="11" id="KW-0472">Membrane</keyword>
<evidence type="ECO:0000256" key="8">
    <source>
        <dbReference type="ARBA" id="ARBA00022525"/>
    </source>
</evidence>
<evidence type="ECO:0000256" key="12">
    <source>
        <dbReference type="ARBA" id="ARBA00023180"/>
    </source>
</evidence>
<keyword evidence="22" id="KW-1185">Reference proteome</keyword>
<proteinExistence type="inferred from homology"/>
<keyword evidence="8" id="KW-0964">Secreted</keyword>